<evidence type="ECO:0000256" key="1">
    <source>
        <dbReference type="SAM" id="Coils"/>
    </source>
</evidence>
<feature type="coiled-coil region" evidence="1">
    <location>
        <begin position="56"/>
        <end position="87"/>
    </location>
</feature>
<name>A0A6P7ZX21_9AMPH</name>
<proteinExistence type="predicted"/>
<dbReference type="PANTHER" id="PTHR14553:SF1">
    <property type="entry name" value="SIMILAR TO CHROMOSOME 1 OPEN READING FRAME 50"/>
    <property type="match status" value="1"/>
</dbReference>
<evidence type="ECO:0000313" key="2">
    <source>
        <dbReference type="Proteomes" id="UP000515156"/>
    </source>
</evidence>
<sequence>MSNSEPEHLTTVALVESSENPIGLQLVDTQHTCRVGDPSDLVALAQQVQKANEFIRANASNRLTVIAEQIRLLQEQARKVLEDAKQDADLHHVACNVVKKPGTIYHLYVRESGQRYFSILSPKEWGPSCPHQFLGSYKLQHDMSWTPYDSVEKRDQEISIIDKVLSQQIALPSSREPNFQGLVN</sequence>
<dbReference type="GeneID" id="115482610"/>
<dbReference type="Pfam" id="PF10504">
    <property type="entry name" value="DUF2452"/>
    <property type="match status" value="1"/>
</dbReference>
<evidence type="ECO:0000313" key="3">
    <source>
        <dbReference type="RefSeq" id="XP_030078399.1"/>
    </source>
</evidence>
<dbReference type="Proteomes" id="UP000515156">
    <property type="component" value="Chromosome 13"/>
</dbReference>
<dbReference type="KEGG" id="muo:115482610"/>
<protein>
    <submittedName>
        <fullName evidence="3">Uncharacterized protein C1orf50 homolog</fullName>
    </submittedName>
</protein>
<keyword evidence="2" id="KW-1185">Reference proteome</keyword>
<dbReference type="InParanoid" id="A0A6P7ZX21"/>
<dbReference type="OrthoDB" id="9995764at2759"/>
<dbReference type="PANTHER" id="PTHR14553">
    <property type="entry name" value="UNCHARACTERIZED PROTEIN C1ORF50"/>
    <property type="match status" value="1"/>
</dbReference>
<reference evidence="3" key="1">
    <citation type="submission" date="2025-08" db="UniProtKB">
        <authorList>
            <consortium name="RefSeq"/>
        </authorList>
    </citation>
    <scope>IDENTIFICATION</scope>
</reference>
<dbReference type="FunCoup" id="A0A6P7ZX21">
    <property type="interactions" value="93"/>
</dbReference>
<keyword evidence="1" id="KW-0175">Coiled coil</keyword>
<dbReference type="CTD" id="118210906"/>
<dbReference type="InterPro" id="IPR019534">
    <property type="entry name" value="DUF2452"/>
</dbReference>
<accession>A0A6P7ZX21</accession>
<gene>
    <name evidence="3" type="primary">C13H1orf50</name>
</gene>
<dbReference type="AlphaFoldDB" id="A0A6P7ZX21"/>
<dbReference type="RefSeq" id="XP_030078399.1">
    <property type="nucleotide sequence ID" value="XM_030222539.1"/>
</dbReference>
<organism evidence="2 3">
    <name type="scientific">Microcaecilia unicolor</name>
    <dbReference type="NCBI Taxonomy" id="1415580"/>
    <lineage>
        <taxon>Eukaryota</taxon>
        <taxon>Metazoa</taxon>
        <taxon>Chordata</taxon>
        <taxon>Craniata</taxon>
        <taxon>Vertebrata</taxon>
        <taxon>Euteleostomi</taxon>
        <taxon>Amphibia</taxon>
        <taxon>Gymnophiona</taxon>
        <taxon>Siphonopidae</taxon>
        <taxon>Microcaecilia</taxon>
    </lineage>
</organism>